<gene>
    <name evidence="1" type="ORF">CLV81_0423</name>
</gene>
<keyword evidence="2" id="KW-1185">Reference proteome</keyword>
<dbReference type="EMBL" id="PVYX01000001">
    <property type="protein sequence ID" value="PRX56426.1"/>
    <property type="molecule type" value="Genomic_DNA"/>
</dbReference>
<reference evidence="1 2" key="1">
    <citation type="submission" date="2018-03" db="EMBL/GenBank/DDBJ databases">
        <title>Genomic Encyclopedia of Archaeal and Bacterial Type Strains, Phase II (KMG-II): from individual species to whole genera.</title>
        <authorList>
            <person name="Goeker M."/>
        </authorList>
    </citation>
    <scope>NUCLEOTIDE SEQUENCE [LARGE SCALE GENOMIC DNA]</scope>
    <source>
        <strain evidence="1 2">DSM 25027</strain>
    </source>
</reference>
<comment type="caution">
    <text evidence="1">The sequence shown here is derived from an EMBL/GenBank/DDBJ whole genome shotgun (WGS) entry which is preliminary data.</text>
</comment>
<evidence type="ECO:0000313" key="2">
    <source>
        <dbReference type="Proteomes" id="UP000237640"/>
    </source>
</evidence>
<protein>
    <submittedName>
        <fullName evidence="1">Uncharacterized protein</fullName>
    </submittedName>
</protein>
<dbReference type="AlphaFoldDB" id="A0A2T0MFW9"/>
<accession>A0A2T0MFW9</accession>
<dbReference type="Proteomes" id="UP000237640">
    <property type="component" value="Unassembled WGS sequence"/>
</dbReference>
<evidence type="ECO:0000313" key="1">
    <source>
        <dbReference type="EMBL" id="PRX56426.1"/>
    </source>
</evidence>
<sequence length="57" mass="6835">MKNKTRKNNQFGFFSLADRTSVGHKLRGRRTQNSEKHRTNGLKQKRWFSIHFIQEST</sequence>
<dbReference type="RefSeq" id="WP_158259060.1">
    <property type="nucleotide sequence ID" value="NZ_PVYX01000001.1"/>
</dbReference>
<proteinExistence type="predicted"/>
<name>A0A2T0MFW9_9FLAO</name>
<organism evidence="1 2">
    <name type="scientific">Flagellimonas meridianipacifica</name>
    <dbReference type="NCBI Taxonomy" id="1080225"/>
    <lineage>
        <taxon>Bacteria</taxon>
        <taxon>Pseudomonadati</taxon>
        <taxon>Bacteroidota</taxon>
        <taxon>Flavobacteriia</taxon>
        <taxon>Flavobacteriales</taxon>
        <taxon>Flavobacteriaceae</taxon>
        <taxon>Flagellimonas</taxon>
    </lineage>
</organism>